<feature type="transmembrane region" description="Helical" evidence="1">
    <location>
        <begin position="138"/>
        <end position="157"/>
    </location>
</feature>
<proteinExistence type="predicted"/>
<keyword evidence="1" id="KW-1133">Transmembrane helix</keyword>
<protein>
    <recommendedName>
        <fullName evidence="4">Integral membrane protein</fullName>
    </recommendedName>
</protein>
<sequence length="268" mass="28637">GALLAALLVGTLDGWGLVDLRTRQAGLPGRPAMLRWTPADRRWHGAPPRSFAGRVQVLVLELRHQLVTAALRCAAFAANVLRLTGHHAAKALVRLANFLYRQAVILLRRARMSLRCAGRVLGRAVRGLVSTVPRGVRIVLLPTAVLVPAAALVPMVAGEITTYLTHGGPGRLGLALLGVLACVLLWTVAWAAFTGEPFARTRDSALRTAGLALPHVVLLTTVGGWVLGLPGTFGHGRIHVGWLTLTLTALVLVFLVRARPDRKPASEE</sequence>
<keyword evidence="3" id="KW-1185">Reference proteome</keyword>
<evidence type="ECO:0000313" key="2">
    <source>
        <dbReference type="EMBL" id="MDV7221756.1"/>
    </source>
</evidence>
<gene>
    <name evidence="2" type="ORF">R5A26_38075</name>
</gene>
<evidence type="ECO:0000313" key="3">
    <source>
        <dbReference type="Proteomes" id="UP001187346"/>
    </source>
</evidence>
<keyword evidence="1" id="KW-0812">Transmembrane</keyword>
<dbReference type="EMBL" id="JAWMAJ010000188">
    <property type="protein sequence ID" value="MDV7221756.1"/>
    <property type="molecule type" value="Genomic_DNA"/>
</dbReference>
<comment type="caution">
    <text evidence="2">The sequence shown here is derived from an EMBL/GenBank/DDBJ whole genome shotgun (WGS) entry which is preliminary data.</text>
</comment>
<feature type="transmembrane region" description="Helical" evidence="1">
    <location>
        <begin position="172"/>
        <end position="193"/>
    </location>
</feature>
<reference evidence="2 3" key="1">
    <citation type="submission" date="2023-10" db="EMBL/GenBank/DDBJ databases">
        <title>Characterization of rhizosphere-enriched actinobacteria from wheat plants lab-grown on chernevaya soil.</title>
        <authorList>
            <person name="Tikhonova E.N."/>
            <person name="Konopkin A."/>
            <person name="Kravchenko I.K."/>
        </authorList>
    </citation>
    <scope>NUCLEOTIDE SEQUENCE [LARGE SCALE GENOMIC DNA]</scope>
    <source>
        <strain evidence="2 3">RR29</strain>
    </source>
</reference>
<dbReference type="RefSeq" id="WP_317774863.1">
    <property type="nucleotide sequence ID" value="NZ_JAWMAJ010000188.1"/>
</dbReference>
<keyword evidence="1" id="KW-0472">Membrane</keyword>
<organism evidence="2 3">
    <name type="scientific">Streptomyces prunicolor</name>
    <dbReference type="NCBI Taxonomy" id="67348"/>
    <lineage>
        <taxon>Bacteria</taxon>
        <taxon>Bacillati</taxon>
        <taxon>Actinomycetota</taxon>
        <taxon>Actinomycetes</taxon>
        <taxon>Kitasatosporales</taxon>
        <taxon>Streptomycetaceae</taxon>
        <taxon>Streptomyces</taxon>
    </lineage>
</organism>
<feature type="transmembrane region" description="Helical" evidence="1">
    <location>
        <begin position="205"/>
        <end position="227"/>
    </location>
</feature>
<evidence type="ECO:0008006" key="4">
    <source>
        <dbReference type="Google" id="ProtNLM"/>
    </source>
</evidence>
<evidence type="ECO:0000256" key="1">
    <source>
        <dbReference type="SAM" id="Phobius"/>
    </source>
</evidence>
<feature type="transmembrane region" description="Helical" evidence="1">
    <location>
        <begin position="239"/>
        <end position="256"/>
    </location>
</feature>
<dbReference type="Proteomes" id="UP001187346">
    <property type="component" value="Unassembled WGS sequence"/>
</dbReference>
<accession>A0ABU4FMC1</accession>
<feature type="non-terminal residue" evidence="2">
    <location>
        <position position="1"/>
    </location>
</feature>
<name>A0ABU4FMC1_9ACTN</name>